<reference evidence="16 17" key="1">
    <citation type="journal article" date="2016" name="Nat. Commun.">
        <title>Thousands of microbial genomes shed light on interconnected biogeochemical processes in an aquifer system.</title>
        <authorList>
            <person name="Anantharaman K."/>
            <person name="Brown C.T."/>
            <person name="Hug L.A."/>
            <person name="Sharon I."/>
            <person name="Castelle C.J."/>
            <person name="Probst A.J."/>
            <person name="Thomas B.C."/>
            <person name="Singh A."/>
            <person name="Wilkins M.J."/>
            <person name="Karaoz U."/>
            <person name="Brodie E.L."/>
            <person name="Williams K.H."/>
            <person name="Hubbard S.S."/>
            <person name="Banfield J.F."/>
        </authorList>
    </citation>
    <scope>NUCLEOTIDE SEQUENCE [LARGE SCALE GENOMIC DNA]</scope>
</reference>
<dbReference type="CDD" id="cd16010">
    <property type="entry name" value="iPGM"/>
    <property type="match status" value="1"/>
</dbReference>
<evidence type="ECO:0000256" key="4">
    <source>
        <dbReference type="ARBA" id="ARBA00008819"/>
    </source>
</evidence>
<comment type="pathway">
    <text evidence="3 9">Carbohydrate degradation; glycolysis; pyruvate from D-glyceraldehyde 3-phosphate: step 3/5.</text>
</comment>
<protein>
    <recommendedName>
        <fullName evidence="9 10">2,3-bisphosphoglycerate-independent phosphoglycerate mutase</fullName>
        <shortName evidence="9">BPG-independent PGAM</shortName>
        <shortName evidence="9">Phosphoglyceromutase</shortName>
        <shortName evidence="9">iPGM</shortName>
        <ecNumber evidence="9 10">5.4.2.12</ecNumber>
    </recommendedName>
</protein>
<feature type="binding site" evidence="9 12">
    <location>
        <begin position="151"/>
        <end position="152"/>
    </location>
    <ligand>
        <name>substrate</name>
    </ligand>
</feature>
<feature type="binding site" evidence="9 13">
    <location>
        <position position="436"/>
    </location>
    <ligand>
        <name>Mn(2+)</name>
        <dbReference type="ChEBI" id="CHEBI:29035"/>
        <label>2</label>
    </ligand>
</feature>
<keyword evidence="7 9" id="KW-0464">Manganese</keyword>
<feature type="binding site" evidence="9 13">
    <location>
        <position position="10"/>
    </location>
    <ligand>
        <name>Mn(2+)</name>
        <dbReference type="ChEBI" id="CHEBI:29035"/>
        <label>2</label>
    </ligand>
</feature>
<name>A0A1G1X091_9BACT</name>
<dbReference type="PIRSF" id="PIRSF001492">
    <property type="entry name" value="IPGAM"/>
    <property type="match status" value="1"/>
</dbReference>
<evidence type="ECO:0000313" key="17">
    <source>
        <dbReference type="Proteomes" id="UP000177528"/>
    </source>
</evidence>
<evidence type="ECO:0000256" key="9">
    <source>
        <dbReference type="HAMAP-Rule" id="MF_01038"/>
    </source>
</evidence>
<comment type="caution">
    <text evidence="16">The sequence shown here is derived from an EMBL/GenBank/DDBJ whole genome shotgun (WGS) entry which is preliminary data.</text>
</comment>
<comment type="cofactor">
    <cofactor evidence="9">
        <name>Mn(2+)</name>
        <dbReference type="ChEBI" id="CHEBI:29035"/>
    </cofactor>
    <text evidence="9">Binds 2 manganese ions per subunit.</text>
</comment>
<dbReference type="PANTHER" id="PTHR31637:SF0">
    <property type="entry name" value="2,3-BISPHOSPHOGLYCERATE-INDEPENDENT PHOSPHOGLYCERATE MUTASE"/>
    <property type="match status" value="1"/>
</dbReference>
<dbReference type="InterPro" id="IPR005995">
    <property type="entry name" value="Pgm_bpd_ind"/>
</dbReference>
<feature type="domain" description="Metalloenzyme" evidence="14">
    <location>
        <begin position="2"/>
        <end position="489"/>
    </location>
</feature>
<dbReference type="InterPro" id="IPR011258">
    <property type="entry name" value="BPG-indep_PGM_N"/>
</dbReference>
<evidence type="ECO:0000256" key="11">
    <source>
        <dbReference type="PIRSR" id="PIRSR001492-1"/>
    </source>
</evidence>
<dbReference type="Pfam" id="PF01676">
    <property type="entry name" value="Metalloenzyme"/>
    <property type="match status" value="1"/>
</dbReference>
<evidence type="ECO:0000313" key="16">
    <source>
        <dbReference type="EMBL" id="OGY33426.1"/>
    </source>
</evidence>
<feature type="binding site" evidence="9 13">
    <location>
        <position position="399"/>
    </location>
    <ligand>
        <name>Mn(2+)</name>
        <dbReference type="ChEBI" id="CHEBI:29035"/>
        <label>1</label>
    </ligand>
</feature>
<feature type="binding site" evidence="9 13">
    <location>
        <position position="437"/>
    </location>
    <ligand>
        <name>Mn(2+)</name>
        <dbReference type="ChEBI" id="CHEBI:29035"/>
        <label>2</label>
    </ligand>
</feature>
<feature type="binding site" evidence="9 13">
    <location>
        <position position="455"/>
    </location>
    <ligand>
        <name>Mn(2+)</name>
        <dbReference type="ChEBI" id="CHEBI:29035"/>
        <label>1</label>
    </ligand>
</feature>
<evidence type="ECO:0000256" key="7">
    <source>
        <dbReference type="ARBA" id="ARBA00023211"/>
    </source>
</evidence>
<gene>
    <name evidence="9" type="primary">gpmI</name>
    <name evidence="16" type="ORF">A3D99_04765</name>
</gene>
<evidence type="ECO:0000259" key="15">
    <source>
        <dbReference type="Pfam" id="PF06415"/>
    </source>
</evidence>
<dbReference type="GO" id="GO:0006007">
    <property type="term" value="P:glucose catabolic process"/>
    <property type="evidence" value="ECO:0007669"/>
    <property type="project" value="InterPro"/>
</dbReference>
<dbReference type="SUPFAM" id="SSF53649">
    <property type="entry name" value="Alkaline phosphatase-like"/>
    <property type="match status" value="1"/>
</dbReference>
<feature type="binding site" evidence="9 13">
    <location>
        <position position="60"/>
    </location>
    <ligand>
        <name>Mn(2+)</name>
        <dbReference type="ChEBI" id="CHEBI:29035"/>
        <label>2</label>
    </ligand>
</feature>
<feature type="binding site" evidence="9 12">
    <location>
        <position position="121"/>
    </location>
    <ligand>
        <name>substrate</name>
    </ligand>
</feature>
<comment type="function">
    <text evidence="2 9">Catalyzes the interconversion of 2-phosphoglycerate and 3-phosphoglycerate.</text>
</comment>
<dbReference type="GO" id="GO:0006096">
    <property type="term" value="P:glycolytic process"/>
    <property type="evidence" value="ECO:0007669"/>
    <property type="project" value="UniProtKB-UniRule"/>
</dbReference>
<evidence type="ECO:0000256" key="12">
    <source>
        <dbReference type="PIRSR" id="PIRSR001492-2"/>
    </source>
</evidence>
<evidence type="ECO:0000256" key="13">
    <source>
        <dbReference type="PIRSR" id="PIRSR001492-3"/>
    </source>
</evidence>
<dbReference type="GO" id="GO:0030145">
    <property type="term" value="F:manganese ion binding"/>
    <property type="evidence" value="ECO:0007669"/>
    <property type="project" value="UniProtKB-UniRule"/>
</dbReference>
<feature type="binding site" evidence="9 12">
    <location>
        <position position="328"/>
    </location>
    <ligand>
        <name>substrate</name>
    </ligand>
</feature>
<sequence length="509" mass="55724">MKPVVLIVLDGWGYSESGKDNAIAAAKTPFWDYLWNTYPHTVLHASEEPVGLPAGQMGNSEIGHMTIGSGKVIATDLVRINNAIASGEFDTNPAFTKLFEHVQQNNSVLHIQGLVSSGGVHSHHDHLFAFIRAAKKAGVTKIVVHAFTDGRDTPPQSAAEYLKELEDVLDDTGLDIGHIATVSGRFYAMDRDNNWDRLAKAEAALFECKGKVCTAQKPSQVMATLYKDGILDEHAEPLVFLDDNGKGYPISQNDGVFFFNFRADRARMLSKKMMEQAEEKNLCFVTLTQYEKDTGAIVAFGPDEIETTLAEQVSLAGMKQAHIAETEKYPHATYFLNGGREKPHEKEEFIMVQSRKDVPTHDLAPKMRAEGIAAKAIEQLEQGVEFIFINFANADMVGHTANVPAIIEAVEEVDTQLKRVVEKTLQLHGAVFITSDHGNAELNIDPITGEKHTAHTTNLVPGLLTIENKTLHEGTLADVAPTILELLEITKPAPMTGNSLLTSSHPSPS</sequence>
<keyword evidence="5 9" id="KW-0479">Metal-binding</keyword>
<feature type="domain" description="BPG-independent PGAM N-terminal" evidence="15">
    <location>
        <begin position="80"/>
        <end position="292"/>
    </location>
</feature>
<dbReference type="Gene3D" id="3.40.1450.10">
    <property type="entry name" value="BPG-independent phosphoglycerate mutase, domain B"/>
    <property type="match status" value="1"/>
</dbReference>
<dbReference type="NCBIfam" id="TIGR01307">
    <property type="entry name" value="pgm_bpd_ind"/>
    <property type="match status" value="1"/>
</dbReference>
<dbReference type="GO" id="GO:0005829">
    <property type="term" value="C:cytosol"/>
    <property type="evidence" value="ECO:0007669"/>
    <property type="project" value="TreeGrafter"/>
</dbReference>
<evidence type="ECO:0000256" key="10">
    <source>
        <dbReference type="NCBIfam" id="TIGR01307"/>
    </source>
</evidence>
<dbReference type="InterPro" id="IPR006124">
    <property type="entry name" value="Metalloenzyme"/>
</dbReference>
<dbReference type="Gene3D" id="3.40.720.10">
    <property type="entry name" value="Alkaline Phosphatase, subunit A"/>
    <property type="match status" value="1"/>
</dbReference>
<dbReference type="EC" id="5.4.2.12" evidence="9 10"/>
<dbReference type="InterPro" id="IPR036646">
    <property type="entry name" value="PGAM_B_sf"/>
</dbReference>
<dbReference type="SUPFAM" id="SSF64158">
    <property type="entry name" value="2,3-Bisphosphoglycerate-independent phosphoglycerate mutase, substrate-binding domain"/>
    <property type="match status" value="1"/>
</dbReference>
<comment type="catalytic activity">
    <reaction evidence="1 9">
        <text>(2R)-2-phosphoglycerate = (2R)-3-phosphoglycerate</text>
        <dbReference type="Rhea" id="RHEA:15901"/>
        <dbReference type="ChEBI" id="CHEBI:58272"/>
        <dbReference type="ChEBI" id="CHEBI:58289"/>
        <dbReference type="EC" id="5.4.2.12"/>
    </reaction>
</comment>
<accession>A0A1G1X091</accession>
<feature type="binding site" evidence="9 12">
    <location>
        <position position="191"/>
    </location>
    <ligand>
        <name>substrate</name>
    </ligand>
</feature>
<feature type="binding site" evidence="9 12">
    <location>
        <position position="185"/>
    </location>
    <ligand>
        <name>substrate</name>
    </ligand>
</feature>
<evidence type="ECO:0000256" key="1">
    <source>
        <dbReference type="ARBA" id="ARBA00000370"/>
    </source>
</evidence>
<dbReference type="InterPro" id="IPR017850">
    <property type="entry name" value="Alkaline_phosphatase_core_sf"/>
</dbReference>
<dbReference type="EMBL" id="MHHR01000030">
    <property type="protein sequence ID" value="OGY33426.1"/>
    <property type="molecule type" value="Genomic_DNA"/>
</dbReference>
<feature type="active site" description="Phosphoserine intermediate" evidence="9 11">
    <location>
        <position position="60"/>
    </location>
</feature>
<dbReference type="HAMAP" id="MF_01038">
    <property type="entry name" value="GpmI"/>
    <property type="match status" value="1"/>
</dbReference>
<keyword evidence="6 9" id="KW-0324">Glycolysis</keyword>
<evidence type="ECO:0000256" key="3">
    <source>
        <dbReference type="ARBA" id="ARBA00004798"/>
    </source>
</evidence>
<comment type="subunit">
    <text evidence="9">Monomer.</text>
</comment>
<evidence type="ECO:0000256" key="5">
    <source>
        <dbReference type="ARBA" id="ARBA00022723"/>
    </source>
</evidence>
<dbReference type="AlphaFoldDB" id="A0A1G1X091"/>
<evidence type="ECO:0000256" key="8">
    <source>
        <dbReference type="ARBA" id="ARBA00023235"/>
    </source>
</evidence>
<evidence type="ECO:0000256" key="2">
    <source>
        <dbReference type="ARBA" id="ARBA00002315"/>
    </source>
</evidence>
<organism evidence="16 17">
    <name type="scientific">Candidatus Andersenbacteria bacterium RIFCSPHIGHO2_12_FULL_45_11</name>
    <dbReference type="NCBI Taxonomy" id="1797281"/>
    <lineage>
        <taxon>Bacteria</taxon>
        <taxon>Candidatus Anderseniibacteriota</taxon>
    </lineage>
</organism>
<dbReference type="Pfam" id="PF06415">
    <property type="entry name" value="iPGM_N"/>
    <property type="match status" value="1"/>
</dbReference>
<evidence type="ECO:0000256" key="6">
    <source>
        <dbReference type="ARBA" id="ARBA00023152"/>
    </source>
</evidence>
<feature type="binding site" evidence="9 13">
    <location>
        <position position="395"/>
    </location>
    <ligand>
        <name>Mn(2+)</name>
        <dbReference type="ChEBI" id="CHEBI:29035"/>
        <label>1</label>
    </ligand>
</feature>
<evidence type="ECO:0000259" key="14">
    <source>
        <dbReference type="Pfam" id="PF01676"/>
    </source>
</evidence>
<dbReference type="UniPathway" id="UPA00109">
    <property type="reaction ID" value="UER00186"/>
</dbReference>
<dbReference type="GO" id="GO:0004619">
    <property type="term" value="F:phosphoglycerate mutase activity"/>
    <property type="evidence" value="ECO:0007669"/>
    <property type="project" value="UniProtKB-UniRule"/>
</dbReference>
<dbReference type="Proteomes" id="UP000177528">
    <property type="component" value="Unassembled WGS sequence"/>
</dbReference>
<keyword evidence="8 9" id="KW-0413">Isomerase</keyword>
<comment type="similarity">
    <text evidence="4 9">Belongs to the BPG-independent phosphoglycerate mutase family.</text>
</comment>
<proteinExistence type="inferred from homology"/>
<dbReference type="FunFam" id="3.40.1450.10:FF:000002">
    <property type="entry name" value="2,3-bisphosphoglycerate-independent phosphoglycerate mutase"/>
    <property type="match status" value="1"/>
</dbReference>
<feature type="binding site" evidence="9 12">
    <location>
        <begin position="262"/>
        <end position="265"/>
    </location>
    <ligand>
        <name>substrate</name>
    </ligand>
</feature>
<dbReference type="PANTHER" id="PTHR31637">
    <property type="entry name" value="2,3-BISPHOSPHOGLYCERATE-INDEPENDENT PHOSPHOGLYCERATE MUTASE"/>
    <property type="match status" value="1"/>
</dbReference>